<dbReference type="Proteomes" id="UP000829398">
    <property type="component" value="Chromosome 6"/>
</dbReference>
<protein>
    <submittedName>
        <fullName evidence="1">Transcription factor bHLH169</fullName>
    </submittedName>
</protein>
<evidence type="ECO:0000313" key="2">
    <source>
        <dbReference type="Proteomes" id="UP000829398"/>
    </source>
</evidence>
<accession>A0ACB8JTP4</accession>
<gene>
    <name evidence="1" type="ORF">KPL71_017977</name>
</gene>
<reference evidence="2" key="1">
    <citation type="journal article" date="2023" name="Hortic. Res.">
        <title>A chromosome-level phased genome enabling allele-level studies in sweet orange: a case study on citrus Huanglongbing tolerance.</title>
        <authorList>
            <person name="Wu B."/>
            <person name="Yu Q."/>
            <person name="Deng Z."/>
            <person name="Duan Y."/>
            <person name="Luo F."/>
            <person name="Gmitter F. Jr."/>
        </authorList>
    </citation>
    <scope>NUCLEOTIDE SEQUENCE [LARGE SCALE GENOMIC DNA]</scope>
    <source>
        <strain evidence="2">cv. Valencia</strain>
    </source>
</reference>
<evidence type="ECO:0000313" key="1">
    <source>
        <dbReference type="EMBL" id="KAH9736122.1"/>
    </source>
</evidence>
<keyword evidence="2" id="KW-1185">Reference proteome</keyword>
<comment type="caution">
    <text evidence="1">The sequence shown here is derived from an EMBL/GenBank/DDBJ whole genome shotgun (WGS) entry which is preliminary data.</text>
</comment>
<name>A0ACB8JTP4_CITSI</name>
<organism evidence="1 2">
    <name type="scientific">Citrus sinensis</name>
    <name type="common">Sweet orange</name>
    <name type="synonym">Citrus aurantium var. sinensis</name>
    <dbReference type="NCBI Taxonomy" id="2711"/>
    <lineage>
        <taxon>Eukaryota</taxon>
        <taxon>Viridiplantae</taxon>
        <taxon>Streptophyta</taxon>
        <taxon>Embryophyta</taxon>
        <taxon>Tracheophyta</taxon>
        <taxon>Spermatophyta</taxon>
        <taxon>Magnoliopsida</taxon>
        <taxon>eudicotyledons</taxon>
        <taxon>Gunneridae</taxon>
        <taxon>Pentapetalae</taxon>
        <taxon>rosids</taxon>
        <taxon>malvids</taxon>
        <taxon>Sapindales</taxon>
        <taxon>Rutaceae</taxon>
        <taxon>Aurantioideae</taxon>
        <taxon>Citrus</taxon>
    </lineage>
</organism>
<proteinExistence type="predicted"/>
<dbReference type="EMBL" id="CM039175">
    <property type="protein sequence ID" value="KAH9736122.1"/>
    <property type="molecule type" value="Genomic_DNA"/>
</dbReference>
<sequence length="747" mass="82785">MGTTALRQLLKSFCYNLPWNYAVLWKLKLEGQMILSWEDGYCDHLKPREPLGIMSEDIYHNGANELFSTHSETSAGDGGFEGYSIGLVLANMSHLQYALGEGVVGEVANSGTHFWVSYDDVSTTKVNSKLVPKCPDEWLLQLASGIKTILLVPVLPHGVVQLGSLQVIAEDVAVVAGVKDRFIHNAWRNTVLSILNRDIRPKSSSTLTSGLMDSLDEPSASTISQLKSEDSDAVDSVKPNKVLLSTFDPILPVETLQDALRGSVKDLSGTFRSESENKIAVPSLGLSEASKSQGHSLFAGQWEMMESKFFGLSCLEEELQAYSQCDKYNLELLGEFSGGAMSCYPASMEQPFQHEICNNIDHSSAIFLNFPKDCELHKALGPAFQRHTSDYLGDSYHLVDNICNSSSLIRKRDLTDGIEPTSSVKGSDADLLEAVVTSVRRGTYGSSDLYSGVNSSLISLEKFVTLSLPQSHSEDSASAGVDSIPQSKVISTSLSGNKNEFTPTSSSFKNEMGTFIDTEQFGKEHNSLQPRKGMKLSNANKRRTKPGDNQKPRPRDRQLIQDRIKELRELVPNGVKCSIDCLLGRTIEHMLYLRSVTDQAEKLNQWVHREVAARKDLRSSETNDGKQNGTTWAFEVGNELLACPIVVEDLSYPGHMLIEMLCNEQSLFLEIAQVIRSLELTILKGVMENRCNNTWAHFIVENGDFLASYAPVAAQKKTHFKQDLKMPTFIEGHPETIQEQFQYVKTT</sequence>